<dbReference type="AlphaFoldDB" id="A0A9P7XWD2"/>
<comment type="caution">
    <text evidence="2">The sequence shown here is derived from an EMBL/GenBank/DDBJ whole genome shotgun (WGS) entry which is preliminary data.</text>
</comment>
<evidence type="ECO:0000313" key="3">
    <source>
        <dbReference type="Proteomes" id="UP000707451"/>
    </source>
</evidence>
<keyword evidence="3" id="KW-1185">Reference proteome</keyword>
<reference evidence="2" key="1">
    <citation type="submission" date="2021-06" db="EMBL/GenBank/DDBJ databases">
        <title>Genome Sequence of Mortierella hyaline Strain SCG-10, a Cold-Adapted, Nitrate-Reducing Fungus Isolated from Soil in Minnesota, USA.</title>
        <authorList>
            <person name="Aldossari N."/>
        </authorList>
    </citation>
    <scope>NUCLEOTIDE SEQUENCE</scope>
    <source>
        <strain evidence="2">SCG-10</strain>
    </source>
</reference>
<dbReference type="OrthoDB" id="2449989at2759"/>
<feature type="region of interest" description="Disordered" evidence="1">
    <location>
        <begin position="410"/>
        <end position="442"/>
    </location>
</feature>
<protein>
    <submittedName>
        <fullName evidence="2">Uncharacterized protein</fullName>
    </submittedName>
</protein>
<dbReference type="EMBL" id="JAHRHY010000008">
    <property type="protein sequence ID" value="KAG9067124.1"/>
    <property type="molecule type" value="Genomic_DNA"/>
</dbReference>
<evidence type="ECO:0000256" key="1">
    <source>
        <dbReference type="SAM" id="MobiDB-lite"/>
    </source>
</evidence>
<proteinExistence type="predicted"/>
<name>A0A9P7XWD2_9FUNG</name>
<gene>
    <name evidence="2" type="ORF">KI688_011905</name>
</gene>
<evidence type="ECO:0000313" key="2">
    <source>
        <dbReference type="EMBL" id="KAG9067124.1"/>
    </source>
</evidence>
<feature type="compositionally biased region" description="Basic and acidic residues" evidence="1">
    <location>
        <begin position="113"/>
        <end position="123"/>
    </location>
</feature>
<organism evidence="2 3">
    <name type="scientific">Linnemannia hyalina</name>
    <dbReference type="NCBI Taxonomy" id="64524"/>
    <lineage>
        <taxon>Eukaryota</taxon>
        <taxon>Fungi</taxon>
        <taxon>Fungi incertae sedis</taxon>
        <taxon>Mucoromycota</taxon>
        <taxon>Mortierellomycotina</taxon>
        <taxon>Mortierellomycetes</taxon>
        <taxon>Mortierellales</taxon>
        <taxon>Mortierellaceae</taxon>
        <taxon>Linnemannia</taxon>
    </lineage>
</organism>
<feature type="region of interest" description="Disordered" evidence="1">
    <location>
        <begin position="93"/>
        <end position="123"/>
    </location>
</feature>
<accession>A0A9P7XWD2</accession>
<sequence length="576" mass="64268">MSLEATVYILRKQFNIDNPEDMSGTCLTQRFRTRRNVKNNSVDIVKESLMEVVDENFDGFWTDASLRTRAPSKDVETSLEGLLQEIEMEDAQLGGEDGGLPGGYTVASASTRTSRDKSGGKKSDVRELTATLAQITRPDMMEQLPTMERILRSKQDALSYYMDEVSIVMFKMTVEAVVRLVTFNIRDPYFVDQAVVEAGVITEGILREVALGQQSKERQVDRIGLLNQDFIEYVAACLYGRGSRNMSVGSSSRVKEIGAGSKAGETGSVHPSWDKCVAAMLPSVKNTIGGSSSASPNINPEVRTPEGIFLTANTLYREYATNVTQLWTGSLYKDLRDRVIQYLLRLWLRPQKEQQYRDVKIEQAKEKASAVAEAKDLFDQLNDSIERLQAETCGESRIVALLGLIDLHDQNRPHNNTESGKSPRIKQFQDDEDDDDCDATNPSRATALDLDTASTPLYIDGPASSHLIPLQVVTRILLEDPYITGEVMTDMVADILHDPEKFTGEELDAVVHIVNQLRPYTPKKCKIGNKDLFPKHILTVGPLAFICNSFLRAAGYQEFTRNSAPPIRQAAYTPYR</sequence>
<dbReference type="Proteomes" id="UP000707451">
    <property type="component" value="Unassembled WGS sequence"/>
</dbReference>